<dbReference type="PANTHER" id="PTHR43065">
    <property type="entry name" value="SENSOR HISTIDINE KINASE"/>
    <property type="match status" value="1"/>
</dbReference>
<dbReference type="EMBL" id="CP000473">
    <property type="protein sequence ID" value="ABJ82435.1"/>
    <property type="molecule type" value="Genomic_DNA"/>
</dbReference>
<evidence type="ECO:0000259" key="10">
    <source>
        <dbReference type="PROSITE" id="PS50109"/>
    </source>
</evidence>
<keyword evidence="7" id="KW-0067">ATP-binding</keyword>
<protein>
    <recommendedName>
        <fullName evidence="2">histidine kinase</fullName>
        <ecNumber evidence="2">2.7.13.3</ecNumber>
    </recommendedName>
</protein>
<evidence type="ECO:0000256" key="2">
    <source>
        <dbReference type="ARBA" id="ARBA00012438"/>
    </source>
</evidence>
<reference evidence="11" key="1">
    <citation type="submission" date="2006-10" db="EMBL/GenBank/DDBJ databases">
        <title>Complete sequence of Solibacter usitatus Ellin6076.</title>
        <authorList>
            <consortium name="US DOE Joint Genome Institute"/>
            <person name="Copeland A."/>
            <person name="Lucas S."/>
            <person name="Lapidus A."/>
            <person name="Barry K."/>
            <person name="Detter J.C."/>
            <person name="Glavina del Rio T."/>
            <person name="Hammon N."/>
            <person name="Israni S."/>
            <person name="Dalin E."/>
            <person name="Tice H."/>
            <person name="Pitluck S."/>
            <person name="Thompson L.S."/>
            <person name="Brettin T."/>
            <person name="Bruce D."/>
            <person name="Han C."/>
            <person name="Tapia R."/>
            <person name="Gilna P."/>
            <person name="Schmutz J."/>
            <person name="Larimer F."/>
            <person name="Land M."/>
            <person name="Hauser L."/>
            <person name="Kyrpides N."/>
            <person name="Mikhailova N."/>
            <person name="Janssen P.H."/>
            <person name="Kuske C.R."/>
            <person name="Richardson P."/>
        </authorList>
    </citation>
    <scope>NUCLEOTIDE SEQUENCE</scope>
    <source>
        <strain evidence="11">Ellin6076</strain>
    </source>
</reference>
<keyword evidence="9" id="KW-0472">Membrane</keyword>
<keyword evidence="8" id="KW-0902">Two-component regulatory system</keyword>
<evidence type="ECO:0000256" key="4">
    <source>
        <dbReference type="ARBA" id="ARBA00022679"/>
    </source>
</evidence>
<dbReference type="InterPro" id="IPR004358">
    <property type="entry name" value="Sig_transdc_His_kin-like_C"/>
</dbReference>
<dbReference type="eggNOG" id="COG2205">
    <property type="taxonomic scope" value="Bacteria"/>
</dbReference>
<accession>Q028W7</accession>
<feature type="transmembrane region" description="Helical" evidence="9">
    <location>
        <begin position="131"/>
        <end position="160"/>
    </location>
</feature>
<keyword evidence="9" id="KW-1133">Transmembrane helix</keyword>
<dbReference type="STRING" id="234267.Acid_1442"/>
<evidence type="ECO:0000256" key="7">
    <source>
        <dbReference type="ARBA" id="ARBA00022840"/>
    </source>
</evidence>
<keyword evidence="5" id="KW-0547">Nucleotide-binding</keyword>
<dbReference type="GO" id="GO:0004673">
    <property type="term" value="F:protein histidine kinase activity"/>
    <property type="evidence" value="ECO:0007669"/>
    <property type="project" value="UniProtKB-EC"/>
</dbReference>
<dbReference type="AlphaFoldDB" id="Q028W7"/>
<evidence type="ECO:0000256" key="5">
    <source>
        <dbReference type="ARBA" id="ARBA00022741"/>
    </source>
</evidence>
<evidence type="ECO:0000256" key="8">
    <source>
        <dbReference type="ARBA" id="ARBA00023012"/>
    </source>
</evidence>
<dbReference type="Gene3D" id="1.10.287.130">
    <property type="match status" value="1"/>
</dbReference>
<dbReference type="HOGENOM" id="CLU_642346_0_0_0"/>
<dbReference type="PRINTS" id="PR00344">
    <property type="entry name" value="BCTRLSENSOR"/>
</dbReference>
<keyword evidence="9" id="KW-0812">Transmembrane</keyword>
<organism evidence="11">
    <name type="scientific">Solibacter usitatus (strain Ellin6076)</name>
    <dbReference type="NCBI Taxonomy" id="234267"/>
    <lineage>
        <taxon>Bacteria</taxon>
        <taxon>Pseudomonadati</taxon>
        <taxon>Acidobacteriota</taxon>
        <taxon>Terriglobia</taxon>
        <taxon>Bryobacterales</taxon>
        <taxon>Solibacteraceae</taxon>
        <taxon>Candidatus Solibacter</taxon>
    </lineage>
</organism>
<sequence>MRRAQNRDWLLPGSAERDEGFRLEMLSVSYQGVRAIAAVEAAAAIGALAGVMPGATALSLVILGAATFGLASLSASYPWGRMLAGVSAVAGAVIAVRSMLTGGVADYALGVATLLLLVAVTAVPMRPLECLLMGAVLVAAGLECGHLWFFAMLTLGAVLIGGTQYGHRRIQYASYVDALHNSSELREYQSQAMRAESSATMVRLTAALAHELSSPIGALTSGIETLVAVCARQAQSPPEAQQRLLGMQADLRRSLQDSLDRLRKTVNRIQRLTNLDEAVTQQANLNELVNEAVSLVKAQGPAGTRFDLDLHPVPDVTCRPQRLMSVLCSLLTNSIQALTGEGRIAISTQQRESVLEVRIEDNGCGIPAEQLVRIFDPRFEVTGGRVSTGNWSLFMSRQYMKEHGGDIRIQSKEGKGTTVCLTLPAAS</sequence>
<dbReference type="GO" id="GO:0005524">
    <property type="term" value="F:ATP binding"/>
    <property type="evidence" value="ECO:0007669"/>
    <property type="project" value="UniProtKB-KW"/>
</dbReference>
<dbReference type="EC" id="2.7.13.3" evidence="2"/>
<comment type="catalytic activity">
    <reaction evidence="1">
        <text>ATP + protein L-histidine = ADP + protein N-phospho-L-histidine.</text>
        <dbReference type="EC" id="2.7.13.3"/>
    </reaction>
</comment>
<keyword evidence="4" id="KW-0808">Transferase</keyword>
<name>Q028W7_SOLUE</name>
<evidence type="ECO:0000313" key="11">
    <source>
        <dbReference type="EMBL" id="ABJ82435.1"/>
    </source>
</evidence>
<dbReference type="KEGG" id="sus:Acid_1442"/>
<dbReference type="SUPFAM" id="SSF55874">
    <property type="entry name" value="ATPase domain of HSP90 chaperone/DNA topoisomerase II/histidine kinase"/>
    <property type="match status" value="1"/>
</dbReference>
<keyword evidence="3" id="KW-0597">Phosphoprotein</keyword>
<feature type="domain" description="Histidine kinase" evidence="10">
    <location>
        <begin position="207"/>
        <end position="427"/>
    </location>
</feature>
<dbReference type="InterPro" id="IPR003594">
    <property type="entry name" value="HATPase_dom"/>
</dbReference>
<evidence type="ECO:0000256" key="3">
    <source>
        <dbReference type="ARBA" id="ARBA00022553"/>
    </source>
</evidence>
<evidence type="ECO:0000256" key="9">
    <source>
        <dbReference type="SAM" id="Phobius"/>
    </source>
</evidence>
<dbReference type="PANTHER" id="PTHR43065:SF10">
    <property type="entry name" value="PEROXIDE STRESS-ACTIVATED HISTIDINE KINASE MAK3"/>
    <property type="match status" value="1"/>
</dbReference>
<gene>
    <name evidence="11" type="ordered locus">Acid_1442</name>
</gene>
<dbReference type="InterPro" id="IPR036890">
    <property type="entry name" value="HATPase_C_sf"/>
</dbReference>
<dbReference type="InParanoid" id="Q028W7"/>
<dbReference type="PROSITE" id="PS50109">
    <property type="entry name" value="HIS_KIN"/>
    <property type="match status" value="1"/>
</dbReference>
<feature type="transmembrane region" description="Helical" evidence="9">
    <location>
        <begin position="83"/>
        <end position="100"/>
    </location>
</feature>
<dbReference type="InterPro" id="IPR005467">
    <property type="entry name" value="His_kinase_dom"/>
</dbReference>
<feature type="transmembrane region" description="Helical" evidence="9">
    <location>
        <begin position="107"/>
        <end position="125"/>
    </location>
</feature>
<dbReference type="OrthoDB" id="9813151at2"/>
<proteinExistence type="predicted"/>
<dbReference type="Pfam" id="PF02518">
    <property type="entry name" value="HATPase_c"/>
    <property type="match status" value="1"/>
</dbReference>
<keyword evidence="6 11" id="KW-0418">Kinase</keyword>
<dbReference type="GO" id="GO:0000160">
    <property type="term" value="P:phosphorelay signal transduction system"/>
    <property type="evidence" value="ECO:0007669"/>
    <property type="project" value="UniProtKB-KW"/>
</dbReference>
<evidence type="ECO:0000256" key="1">
    <source>
        <dbReference type="ARBA" id="ARBA00000085"/>
    </source>
</evidence>
<dbReference type="Gene3D" id="3.30.565.10">
    <property type="entry name" value="Histidine kinase-like ATPase, C-terminal domain"/>
    <property type="match status" value="1"/>
</dbReference>
<dbReference type="SMART" id="SM00387">
    <property type="entry name" value="HATPase_c"/>
    <property type="match status" value="1"/>
</dbReference>
<evidence type="ECO:0000256" key="6">
    <source>
        <dbReference type="ARBA" id="ARBA00022777"/>
    </source>
</evidence>